<feature type="domain" description="EF-hand" evidence="5">
    <location>
        <begin position="157"/>
        <end position="192"/>
    </location>
</feature>
<proteinExistence type="predicted"/>
<evidence type="ECO:0000256" key="4">
    <source>
        <dbReference type="SAM" id="MobiDB-lite"/>
    </source>
</evidence>
<dbReference type="FunFam" id="1.10.238.10:FF:000178">
    <property type="entry name" value="Calmodulin-2 A"/>
    <property type="match status" value="1"/>
</dbReference>
<dbReference type="GO" id="GO:0046872">
    <property type="term" value="F:metal ion binding"/>
    <property type="evidence" value="ECO:0007669"/>
    <property type="project" value="UniProtKB-KW"/>
</dbReference>
<sequence>MQIYTWHAAASKDDKPCTDFSANTSLCQNSNTGSSPSCSTSNSCPLSQDMSSFSSALVLSSTHSPNSSPTITSPRTSTSSSLPSSPYPVNSPPAAWHSRMDSNRKQLGTPKRALVDHLLELEKDKLTESFRIIDSNGDGRISEEELGAMWKRLGKKISGKEVRLMIQEADVNGDGVLDLEEFIAFFSELVVNPEIDDPIQQADDIRLAFDLSAFAHDGLISAVELQILLRKVRGKQVSASDCAAMIRYIDSDGDGLITSSEFQKLMTSTIFASARNF</sequence>
<dbReference type="InterPro" id="IPR018247">
    <property type="entry name" value="EF_Hand_1_Ca_BS"/>
</dbReference>
<dbReference type="InterPro" id="IPR011992">
    <property type="entry name" value="EF-hand-dom_pair"/>
</dbReference>
<dbReference type="Pfam" id="PF13499">
    <property type="entry name" value="EF-hand_7"/>
    <property type="match status" value="2"/>
</dbReference>
<feature type="region of interest" description="Disordered" evidence="4">
    <location>
        <begin position="57"/>
        <end position="100"/>
    </location>
</feature>
<evidence type="ECO:0000256" key="2">
    <source>
        <dbReference type="ARBA" id="ARBA00022737"/>
    </source>
</evidence>
<evidence type="ECO:0000256" key="1">
    <source>
        <dbReference type="ARBA" id="ARBA00022723"/>
    </source>
</evidence>
<feature type="domain" description="EF-hand" evidence="5">
    <location>
        <begin position="121"/>
        <end position="156"/>
    </location>
</feature>
<keyword evidence="3" id="KW-0106">Calcium</keyword>
<keyword evidence="7" id="KW-1185">Reference proteome</keyword>
<dbReference type="InterPro" id="IPR002048">
    <property type="entry name" value="EF_hand_dom"/>
</dbReference>
<dbReference type="Proteomes" id="UP001633002">
    <property type="component" value="Unassembled WGS sequence"/>
</dbReference>
<dbReference type="PROSITE" id="PS50222">
    <property type="entry name" value="EF_HAND_2"/>
    <property type="match status" value="3"/>
</dbReference>
<dbReference type="EMBL" id="JBJQOH010000002">
    <property type="protein sequence ID" value="KAL3696700.1"/>
    <property type="molecule type" value="Genomic_DNA"/>
</dbReference>
<dbReference type="SMART" id="SM00054">
    <property type="entry name" value="EFh"/>
    <property type="match status" value="3"/>
</dbReference>
<evidence type="ECO:0000259" key="5">
    <source>
        <dbReference type="PROSITE" id="PS50222"/>
    </source>
</evidence>
<organism evidence="6 7">
    <name type="scientific">Riccia sorocarpa</name>
    <dbReference type="NCBI Taxonomy" id="122646"/>
    <lineage>
        <taxon>Eukaryota</taxon>
        <taxon>Viridiplantae</taxon>
        <taxon>Streptophyta</taxon>
        <taxon>Embryophyta</taxon>
        <taxon>Marchantiophyta</taxon>
        <taxon>Marchantiopsida</taxon>
        <taxon>Marchantiidae</taxon>
        <taxon>Marchantiales</taxon>
        <taxon>Ricciaceae</taxon>
        <taxon>Riccia</taxon>
    </lineage>
</organism>
<evidence type="ECO:0000256" key="3">
    <source>
        <dbReference type="ARBA" id="ARBA00022837"/>
    </source>
</evidence>
<evidence type="ECO:0000313" key="6">
    <source>
        <dbReference type="EMBL" id="KAL3696700.1"/>
    </source>
</evidence>
<comment type="caution">
    <text evidence="6">The sequence shown here is derived from an EMBL/GenBank/DDBJ whole genome shotgun (WGS) entry which is preliminary data.</text>
</comment>
<protein>
    <recommendedName>
        <fullName evidence="5">EF-hand domain-containing protein</fullName>
    </recommendedName>
</protein>
<dbReference type="Gene3D" id="1.10.238.10">
    <property type="entry name" value="EF-hand"/>
    <property type="match status" value="2"/>
</dbReference>
<gene>
    <name evidence="6" type="ORF">R1sor_010776</name>
</gene>
<dbReference type="InterPro" id="IPR039647">
    <property type="entry name" value="EF_hand_pair_protein_CML-like"/>
</dbReference>
<dbReference type="GO" id="GO:0043226">
    <property type="term" value="C:organelle"/>
    <property type="evidence" value="ECO:0007669"/>
    <property type="project" value="UniProtKB-ARBA"/>
</dbReference>
<keyword evidence="1" id="KW-0479">Metal-binding</keyword>
<dbReference type="PANTHER" id="PTHR10891">
    <property type="entry name" value="EF-HAND CALCIUM-BINDING DOMAIN CONTAINING PROTEIN"/>
    <property type="match status" value="1"/>
</dbReference>
<dbReference type="PROSITE" id="PS00018">
    <property type="entry name" value="EF_HAND_1"/>
    <property type="match status" value="3"/>
</dbReference>
<evidence type="ECO:0000313" key="7">
    <source>
        <dbReference type="Proteomes" id="UP001633002"/>
    </source>
</evidence>
<feature type="compositionally biased region" description="Low complexity" evidence="4">
    <location>
        <begin position="57"/>
        <end position="84"/>
    </location>
</feature>
<dbReference type="SUPFAM" id="SSF47473">
    <property type="entry name" value="EF-hand"/>
    <property type="match status" value="1"/>
</dbReference>
<dbReference type="AlphaFoldDB" id="A0ABD3I2M3"/>
<reference evidence="6 7" key="1">
    <citation type="submission" date="2024-09" db="EMBL/GenBank/DDBJ databases">
        <title>Chromosome-scale assembly of Riccia sorocarpa.</title>
        <authorList>
            <person name="Paukszto L."/>
        </authorList>
    </citation>
    <scope>NUCLEOTIDE SEQUENCE [LARGE SCALE GENOMIC DNA]</scope>
    <source>
        <strain evidence="6">LP-2024</strain>
        <tissue evidence="6">Aerial parts of the thallus</tissue>
    </source>
</reference>
<feature type="domain" description="EF-hand" evidence="5">
    <location>
        <begin position="237"/>
        <end position="272"/>
    </location>
</feature>
<name>A0ABD3I2M3_9MARC</name>
<accession>A0ABD3I2M3</accession>
<keyword evidence="2" id="KW-0677">Repeat</keyword>